<proteinExistence type="predicted"/>
<dbReference type="InterPro" id="IPR000408">
    <property type="entry name" value="Reg_chr_condens"/>
</dbReference>
<dbReference type="Pfam" id="PF00395">
    <property type="entry name" value="SLH"/>
    <property type="match status" value="2"/>
</dbReference>
<dbReference type="RefSeq" id="WP_186852802.1">
    <property type="nucleotide sequence ID" value="NZ_JACOPO010000004.1"/>
</dbReference>
<reference evidence="5" key="1">
    <citation type="submission" date="2020-08" db="EMBL/GenBank/DDBJ databases">
        <title>Genome public.</title>
        <authorList>
            <person name="Liu C."/>
            <person name="Sun Q."/>
        </authorList>
    </citation>
    <scope>NUCLEOTIDE SEQUENCE</scope>
    <source>
        <strain evidence="5">NSJ-23</strain>
    </source>
</reference>
<dbReference type="InterPro" id="IPR001119">
    <property type="entry name" value="SLH_dom"/>
</dbReference>
<dbReference type="PANTHER" id="PTHR45982:SF1">
    <property type="entry name" value="REGULATOR OF CHROMOSOME CONDENSATION"/>
    <property type="match status" value="1"/>
</dbReference>
<name>A0A8J6MD79_9FIRM</name>
<dbReference type="GO" id="GO:0005737">
    <property type="term" value="C:cytoplasm"/>
    <property type="evidence" value="ECO:0007669"/>
    <property type="project" value="TreeGrafter"/>
</dbReference>
<feature type="domain" description="SLH" evidence="4">
    <location>
        <begin position="854"/>
        <end position="917"/>
    </location>
</feature>
<dbReference type="PANTHER" id="PTHR45982">
    <property type="entry name" value="REGULATOR OF CHROMOSOME CONDENSATION"/>
    <property type="match status" value="1"/>
</dbReference>
<keyword evidence="1" id="KW-0677">Repeat</keyword>
<dbReference type="PROSITE" id="PS51272">
    <property type="entry name" value="SLH"/>
    <property type="match status" value="1"/>
</dbReference>
<comment type="caution">
    <text evidence="5">The sequence shown here is derived from an EMBL/GenBank/DDBJ whole genome shotgun (WGS) entry which is preliminary data.</text>
</comment>
<evidence type="ECO:0000256" key="1">
    <source>
        <dbReference type="ARBA" id="ARBA00022737"/>
    </source>
</evidence>
<dbReference type="PROSITE" id="PS50012">
    <property type="entry name" value="RCC1_3"/>
    <property type="match status" value="1"/>
</dbReference>
<dbReference type="SUPFAM" id="SSF50985">
    <property type="entry name" value="RCC1/BLIP-II"/>
    <property type="match status" value="1"/>
</dbReference>
<organism evidence="5 6">
    <name type="scientific">Flintibacter hominis</name>
    <dbReference type="NCBI Taxonomy" id="2763048"/>
    <lineage>
        <taxon>Bacteria</taxon>
        <taxon>Bacillati</taxon>
        <taxon>Bacillota</taxon>
        <taxon>Clostridia</taxon>
        <taxon>Eubacteriales</taxon>
        <taxon>Flintibacter</taxon>
    </lineage>
</organism>
<feature type="signal peptide" evidence="3">
    <location>
        <begin position="1"/>
        <end position="29"/>
    </location>
</feature>
<sequence>MKHKRFFPRLTSLLCTLAMSLSLVPAVSAASQPEPLISTNRYGYYNGNWAVPRSSYLYQDGQDLVRVEYRKGSQLVNGQTGQFLEWLTPTTLVVETYDSHFQLKETRELEVELPIWGGFFAGEDYNFVVFGQENPSESDSAEVVRVVKYSKSWERLHQASLRGANTTIPFDAGGFTCAEDGGLLYIRTSHEMYASSDGLNHQASLSFTVRQEDMTISDVASAVSNPATGYVSHSFNQLMLVDQEGRLVALDHGDAYPRGASLYRCDGQSGRRGTQLLVASWPGSIGANVTGAQVTGLAETSTGYLTAYSYTGKGASSNLTADVKNIYLAYTSKDDFSQSGTRTRQITSYANGGNIYGSQPVLVPTSLEDGYIIWSMAEKADNGYYYNTDSIGYARYSAEGSVSDLRTAEGVMASDCTPIVYNGQVVWYATDDSVPVFYVLDEDGVTAYPTAGEESEPPAEPEQPERPSRPSALSDPRQAATIRQAVEQADLLSRRIVLSNPSRLAIREDGSLWDAGPGYLTEEEKAQYPVKLMDGVRQICCSDNDLLLAVKEDDTLWAWGYYVGSLGLLDSFDAWSETPIKVADNVRSVATGKFGAMVVRTDGSLWYYGLVSAGEDGSGTDYGAAAPDSYGPHHVMDNVVMVDAGLSRYVALKEDGSVWVWGADGYGGDGKMILYNGDAPLPLTKLLDGMISVGMEGESGWAIDQEGGLWTWGVNDNGEVGNGMAYDTVTPWSEGVGQSTPVKIIDRDVISAERGAAVLKSGDLYTWGITEEGGDTVSSYGFHVQSFPIKTGEDTVIANTALCSDGSLHAPDGEVLIDGIFTPSGQSVQGTVDQERKPSGTSTPGQTERPDQGAAPHFSDIKAGQWFQPYVEKVVQNGLMTGMGDERFEPGGDLSIAQTLVLAYQIHSRESGDPLPQTSGGWYMPYYQYCLDNGILTARDFPQSCLNDKATRYDMVAILDQAIPDDQMEAINTVRDGDVPDLGEGDELGDVVYRWYRAGVLTGDEEGRFHGGSDITRAEVSVILCQLTGLVDRARL</sequence>
<dbReference type="AlphaFoldDB" id="A0A8J6MD79"/>
<evidence type="ECO:0000313" key="6">
    <source>
        <dbReference type="Proteomes" id="UP000628736"/>
    </source>
</evidence>
<feature type="region of interest" description="Disordered" evidence="2">
    <location>
        <begin position="448"/>
        <end position="478"/>
    </location>
</feature>
<evidence type="ECO:0000256" key="3">
    <source>
        <dbReference type="SAM" id="SignalP"/>
    </source>
</evidence>
<feature type="chain" id="PRO_5035265861" evidence="3">
    <location>
        <begin position="30"/>
        <end position="1036"/>
    </location>
</feature>
<evidence type="ECO:0000256" key="2">
    <source>
        <dbReference type="SAM" id="MobiDB-lite"/>
    </source>
</evidence>
<dbReference type="Gene3D" id="2.130.10.30">
    <property type="entry name" value="Regulator of chromosome condensation 1/beta-lactamase-inhibitor protein II"/>
    <property type="match status" value="1"/>
</dbReference>
<keyword evidence="6" id="KW-1185">Reference proteome</keyword>
<feature type="region of interest" description="Disordered" evidence="2">
    <location>
        <begin position="819"/>
        <end position="857"/>
    </location>
</feature>
<evidence type="ECO:0000259" key="4">
    <source>
        <dbReference type="PROSITE" id="PS51272"/>
    </source>
</evidence>
<keyword evidence="3" id="KW-0732">Signal</keyword>
<protein>
    <submittedName>
        <fullName evidence="5">S-layer homology domain-containing protein</fullName>
    </submittedName>
</protein>
<feature type="compositionally biased region" description="Polar residues" evidence="2">
    <location>
        <begin position="823"/>
        <end position="832"/>
    </location>
</feature>
<evidence type="ECO:0000313" key="5">
    <source>
        <dbReference type="EMBL" id="MBC5722796.1"/>
    </source>
</evidence>
<dbReference type="GO" id="GO:0005085">
    <property type="term" value="F:guanyl-nucleotide exchange factor activity"/>
    <property type="evidence" value="ECO:0007669"/>
    <property type="project" value="TreeGrafter"/>
</dbReference>
<dbReference type="EMBL" id="JACOPO010000004">
    <property type="protein sequence ID" value="MBC5722796.1"/>
    <property type="molecule type" value="Genomic_DNA"/>
</dbReference>
<dbReference type="InterPro" id="IPR051553">
    <property type="entry name" value="Ran_GTPase-activating"/>
</dbReference>
<dbReference type="Proteomes" id="UP000628736">
    <property type="component" value="Unassembled WGS sequence"/>
</dbReference>
<dbReference type="InterPro" id="IPR009091">
    <property type="entry name" value="RCC1/BLIP-II"/>
</dbReference>
<accession>A0A8J6MD79</accession>
<gene>
    <name evidence="5" type="ORF">H8S11_08230</name>
</gene>